<reference evidence="4 5" key="1">
    <citation type="submission" date="2024-04" db="EMBL/GenBank/DDBJ databases">
        <authorList>
            <person name="Fracassetti M."/>
        </authorList>
    </citation>
    <scope>NUCLEOTIDE SEQUENCE [LARGE SCALE GENOMIC DNA]</scope>
</reference>
<dbReference type="PANTHER" id="PTHR23272">
    <property type="entry name" value="BED FINGER-RELATED"/>
    <property type="match status" value="1"/>
</dbReference>
<evidence type="ECO:0000256" key="1">
    <source>
        <dbReference type="SAM" id="Phobius"/>
    </source>
</evidence>
<dbReference type="Pfam" id="PF14372">
    <property type="entry name" value="hAT-like_RNase-H"/>
    <property type="match status" value="1"/>
</dbReference>
<organism evidence="4 5">
    <name type="scientific">Linum trigynum</name>
    <dbReference type="NCBI Taxonomy" id="586398"/>
    <lineage>
        <taxon>Eukaryota</taxon>
        <taxon>Viridiplantae</taxon>
        <taxon>Streptophyta</taxon>
        <taxon>Embryophyta</taxon>
        <taxon>Tracheophyta</taxon>
        <taxon>Spermatophyta</taxon>
        <taxon>Magnoliopsida</taxon>
        <taxon>eudicotyledons</taxon>
        <taxon>Gunneridae</taxon>
        <taxon>Pentapetalae</taxon>
        <taxon>rosids</taxon>
        <taxon>fabids</taxon>
        <taxon>Malpighiales</taxon>
        <taxon>Linaceae</taxon>
        <taxon>Linum</taxon>
    </lineage>
</organism>
<protein>
    <recommendedName>
        <fullName evidence="6">Transposase</fullName>
    </recommendedName>
</protein>
<dbReference type="InterPro" id="IPR025525">
    <property type="entry name" value="hAT-like_transposase_RNase-H"/>
</dbReference>
<evidence type="ECO:0000259" key="3">
    <source>
        <dbReference type="Pfam" id="PF14372"/>
    </source>
</evidence>
<evidence type="ECO:0000313" key="4">
    <source>
        <dbReference type="EMBL" id="CAL1386983.1"/>
    </source>
</evidence>
<dbReference type="GO" id="GO:0046983">
    <property type="term" value="F:protein dimerization activity"/>
    <property type="evidence" value="ECO:0007669"/>
    <property type="project" value="InterPro"/>
</dbReference>
<keyword evidence="1" id="KW-1133">Transmembrane helix</keyword>
<accession>A0AAV2EMS2</accession>
<dbReference type="InterPro" id="IPR012337">
    <property type="entry name" value="RNaseH-like_sf"/>
</dbReference>
<feature type="transmembrane region" description="Helical" evidence="1">
    <location>
        <begin position="324"/>
        <end position="344"/>
    </location>
</feature>
<evidence type="ECO:0000313" key="5">
    <source>
        <dbReference type="Proteomes" id="UP001497516"/>
    </source>
</evidence>
<feature type="domain" description="hAT-like transposase RNase-H fold" evidence="3">
    <location>
        <begin position="52"/>
        <end position="151"/>
    </location>
</feature>
<evidence type="ECO:0000259" key="2">
    <source>
        <dbReference type="Pfam" id="PF05699"/>
    </source>
</evidence>
<keyword evidence="1" id="KW-0472">Membrane</keyword>
<dbReference type="AlphaFoldDB" id="A0AAV2EMS2"/>
<keyword evidence="5" id="KW-1185">Reference proteome</keyword>
<sequence>MLVAAILYQNVFIRLKQRNSHYTCLPTSDHWAFASIVCGKLEIFSEISNLFSGTKYPTANLFFPKICDLKLKLCEWLVDDNDMISKMAELMWDKFLKYWGDIHEILVVAVVLDPRYKLHIVDYYARKFDKGQCVLDVDKVRAVLSDLIMEYQAKQNKNVMVASGGSSDHSLGSSSSVDLDFQLFVQQRKKSRGTLTQTDLDNYLNEEVLPWTTDFDILLWWKMNGAKYPILQDIARDMLVVPVTSVASESAFSNGGRVLNPNRCKLGYTTMEALMCTKSWLQNSISIEICALLDDEDHEDDIDGYIVAGIFWNQLESVWNFVGIYWRVAVGLLLLKIFFSAGILMLEFGGVCWNVAGVRWNFSGILLLNYFCWKTG</sequence>
<evidence type="ECO:0008006" key="6">
    <source>
        <dbReference type="Google" id="ProtNLM"/>
    </source>
</evidence>
<gene>
    <name evidence="4" type="ORF">LTRI10_LOCUS27996</name>
</gene>
<dbReference type="InterPro" id="IPR008906">
    <property type="entry name" value="HATC_C_dom"/>
</dbReference>
<dbReference type="SUPFAM" id="SSF53098">
    <property type="entry name" value="Ribonuclease H-like"/>
    <property type="match status" value="1"/>
</dbReference>
<dbReference type="EMBL" id="OZ034818">
    <property type="protein sequence ID" value="CAL1386983.1"/>
    <property type="molecule type" value="Genomic_DNA"/>
</dbReference>
<feature type="transmembrane region" description="Helical" evidence="1">
    <location>
        <begin position="351"/>
        <end position="371"/>
    </location>
</feature>
<dbReference type="Pfam" id="PF05699">
    <property type="entry name" value="Dimer_Tnp_hAT"/>
    <property type="match status" value="1"/>
</dbReference>
<proteinExistence type="predicted"/>
<dbReference type="PANTHER" id="PTHR23272:SF187">
    <property type="entry name" value="AC9 TRANSPOSASE-RELATED"/>
    <property type="match status" value="1"/>
</dbReference>
<dbReference type="Proteomes" id="UP001497516">
    <property type="component" value="Chromosome 5"/>
</dbReference>
<dbReference type="GO" id="GO:0003677">
    <property type="term" value="F:DNA binding"/>
    <property type="evidence" value="ECO:0007669"/>
    <property type="project" value="InterPro"/>
</dbReference>
<name>A0AAV2EMS2_9ROSI</name>
<keyword evidence="1" id="KW-0812">Transmembrane</keyword>
<feature type="domain" description="HAT C-terminal dimerisation" evidence="2">
    <location>
        <begin position="199"/>
        <end position="281"/>
    </location>
</feature>